<dbReference type="InterPro" id="IPR013656">
    <property type="entry name" value="PAS_4"/>
</dbReference>
<dbReference type="SMART" id="SM00387">
    <property type="entry name" value="HATPase_c"/>
    <property type="match status" value="1"/>
</dbReference>
<comment type="caution">
    <text evidence="12">The sequence shown here is derived from an EMBL/GenBank/DDBJ whole genome shotgun (WGS) entry which is preliminary data.</text>
</comment>
<evidence type="ECO:0000259" key="11">
    <source>
        <dbReference type="PROSITE" id="PS50113"/>
    </source>
</evidence>
<name>A0A560JPP6_9PROT</name>
<evidence type="ECO:0000259" key="8">
    <source>
        <dbReference type="PROSITE" id="PS50109"/>
    </source>
</evidence>
<dbReference type="InterPro" id="IPR013655">
    <property type="entry name" value="PAS_fold_3"/>
</dbReference>
<feature type="domain" description="PAC" evidence="11">
    <location>
        <begin position="124"/>
        <end position="177"/>
    </location>
</feature>
<keyword evidence="3 6" id="KW-0597">Phosphoprotein</keyword>
<dbReference type="CDD" id="cd18161">
    <property type="entry name" value="REC_hyHK_blue-like"/>
    <property type="match status" value="1"/>
</dbReference>
<feature type="modified residue" description="4-aspartylphosphate" evidence="6">
    <location>
        <position position="868"/>
    </location>
</feature>
<keyword evidence="5 12" id="KW-0418">Kinase</keyword>
<dbReference type="CDD" id="cd00082">
    <property type="entry name" value="HisKA"/>
    <property type="match status" value="1"/>
</dbReference>
<feature type="domain" description="Response regulatory" evidence="9">
    <location>
        <begin position="818"/>
        <end position="933"/>
    </location>
</feature>
<gene>
    <name evidence="12" type="ORF">FBZ87_1054</name>
</gene>
<feature type="domain" description="PAC" evidence="11">
    <location>
        <begin position="508"/>
        <end position="561"/>
    </location>
</feature>
<dbReference type="InterPro" id="IPR001610">
    <property type="entry name" value="PAC"/>
</dbReference>
<dbReference type="FunFam" id="3.30.450.20:FF:000099">
    <property type="entry name" value="Sensory box sensor histidine kinase"/>
    <property type="match status" value="1"/>
</dbReference>
<dbReference type="Pfam" id="PF08447">
    <property type="entry name" value="PAS_3"/>
    <property type="match status" value="2"/>
</dbReference>
<dbReference type="InterPro" id="IPR052162">
    <property type="entry name" value="Sensor_kinase/Photoreceptor"/>
</dbReference>
<evidence type="ECO:0000259" key="10">
    <source>
        <dbReference type="PROSITE" id="PS50112"/>
    </source>
</evidence>
<dbReference type="Gene3D" id="3.40.50.2300">
    <property type="match status" value="1"/>
</dbReference>
<dbReference type="InterPro" id="IPR003661">
    <property type="entry name" value="HisK_dim/P_dom"/>
</dbReference>
<feature type="domain" description="PAC" evidence="11">
    <location>
        <begin position="251"/>
        <end position="303"/>
    </location>
</feature>
<dbReference type="InterPro" id="IPR000014">
    <property type="entry name" value="PAS"/>
</dbReference>
<dbReference type="PROSITE" id="PS50113">
    <property type="entry name" value="PAC"/>
    <property type="match status" value="3"/>
</dbReference>
<evidence type="ECO:0000256" key="1">
    <source>
        <dbReference type="ARBA" id="ARBA00000085"/>
    </source>
</evidence>
<evidence type="ECO:0000256" key="2">
    <source>
        <dbReference type="ARBA" id="ARBA00012438"/>
    </source>
</evidence>
<dbReference type="Gene3D" id="1.10.287.130">
    <property type="match status" value="1"/>
</dbReference>
<evidence type="ECO:0000256" key="5">
    <source>
        <dbReference type="ARBA" id="ARBA00022777"/>
    </source>
</evidence>
<reference evidence="12 13" key="1">
    <citation type="submission" date="2019-06" db="EMBL/GenBank/DDBJ databases">
        <title>Genomic Encyclopedia of Type Strains, Phase IV (KMG-V): Genome sequencing to study the core and pangenomes of soil and plant-associated prokaryotes.</title>
        <authorList>
            <person name="Whitman W."/>
        </authorList>
    </citation>
    <scope>NUCLEOTIDE SEQUENCE [LARGE SCALE GENOMIC DNA]</scope>
    <source>
        <strain evidence="12 13">BR 12005</strain>
    </source>
</reference>
<organism evidence="12 13">
    <name type="scientific">Nitrospirillum amazonense</name>
    <dbReference type="NCBI Taxonomy" id="28077"/>
    <lineage>
        <taxon>Bacteria</taxon>
        <taxon>Pseudomonadati</taxon>
        <taxon>Pseudomonadota</taxon>
        <taxon>Alphaproteobacteria</taxon>
        <taxon>Rhodospirillales</taxon>
        <taxon>Azospirillaceae</taxon>
        <taxon>Nitrospirillum</taxon>
    </lineage>
</organism>
<dbReference type="Pfam" id="PF00512">
    <property type="entry name" value="HisKA"/>
    <property type="match status" value="1"/>
</dbReference>
<accession>A0A560JPP6</accession>
<dbReference type="SMART" id="SM00086">
    <property type="entry name" value="PAC"/>
    <property type="match status" value="4"/>
</dbReference>
<dbReference type="InterPro" id="IPR036097">
    <property type="entry name" value="HisK_dim/P_sf"/>
</dbReference>
<dbReference type="InterPro" id="IPR005467">
    <property type="entry name" value="His_kinase_dom"/>
</dbReference>
<dbReference type="PROSITE" id="PS50110">
    <property type="entry name" value="RESPONSE_REGULATORY"/>
    <property type="match status" value="1"/>
</dbReference>
<comment type="catalytic activity">
    <reaction evidence="1">
        <text>ATP + protein L-histidine = ADP + protein N-phospho-L-histidine.</text>
        <dbReference type="EC" id="2.7.13.3"/>
    </reaction>
</comment>
<dbReference type="Pfam" id="PF02518">
    <property type="entry name" value="HATPase_c"/>
    <property type="match status" value="1"/>
</dbReference>
<dbReference type="InterPro" id="IPR000700">
    <property type="entry name" value="PAS-assoc_C"/>
</dbReference>
<dbReference type="InterPro" id="IPR035965">
    <property type="entry name" value="PAS-like_dom_sf"/>
</dbReference>
<dbReference type="SMART" id="SM00091">
    <property type="entry name" value="PAS"/>
    <property type="match status" value="3"/>
</dbReference>
<dbReference type="PROSITE" id="PS50112">
    <property type="entry name" value="PAS"/>
    <property type="match status" value="1"/>
</dbReference>
<dbReference type="RefSeq" id="WP_145611170.1">
    <property type="nucleotide sequence ID" value="NZ_JARPAF010000002.1"/>
</dbReference>
<evidence type="ECO:0000313" key="12">
    <source>
        <dbReference type="EMBL" id="TWB73085.1"/>
    </source>
</evidence>
<dbReference type="SUPFAM" id="SSF55874">
    <property type="entry name" value="ATPase domain of HSP90 chaperone/DNA topoisomerase II/histidine kinase"/>
    <property type="match status" value="1"/>
</dbReference>
<feature type="domain" description="Histidine kinase" evidence="8">
    <location>
        <begin position="574"/>
        <end position="798"/>
    </location>
</feature>
<proteinExistence type="predicted"/>
<sequence length="935" mass="102412">MARKGTAVRDEVDGRSGIPFPDGDCAISARMRTMDWSTSPLGPVAGWSITLKGAVSLILPAQAQIVMFWGPEFVALYNAAYAPTIGNKHPHALGRPAREYWTELWDDLEPLLRQARNGETVVAKDRPFRIERKGYIETVYFDISYSPARNEAGEVEGVVCIVDETTDRVMALQRLRDSEAQFRTLAEAMPALVWTATPEGNLDWFNPHAYAYTGAPTGALDGQAWTWVTHPDDLAGAAGGWAAAVKAGGTYTAEFRLRRADGIYRWHLARAVPIRDDSGAILRWLGTTTDIEDQKAAAEALAHMNETLERQVAERTRERDSAWNNAQDLLLVISPEGIFRAANPAWRTILGWEPEELIGKHYLDLTHPDDCELKARALAHASREALNNVEARCRHRDGSYRWIGWVAAPEGGLIYAAGRDVTREREQAQALERSEARLRSVFNTSYQHQGLLSPEGIVLDANPTSLAGIRARREDVVGKPFWETPWFTATPGMPDLVRTALPLVRAGRTVRREVIINLPAGRHIFDFSLRPVLDGAGKVIAIVPEAMDVTARHAAEEQLRQAQKMEALGQLTGGIAHDFNNMLMGISGAVELIRRRVHAGRSEGLDRYLDAASTAVQRAAALTHRLLAFARRQSLDTRPQDVNALVVNFADVLRRTLGADITLETRLAPSLWPALTDANQFESALLNLALNARDAMPGGGHLTITTANQTLGESSDGAEKRTAGDYVVVQVSDTGTGMVPSVREKAFDPFFTTKPIGQGTGLGLSMIYGYARQSGGHVHIDSEVGQGTTVTLTLRRAPPEEAQAAPPEPAAPPGLGETVLVVEDDSTVRMLVIDVLEDLGYRHIEAPDARGAIPHLESRRAIDLLVTDVGLPNMNGRQLAEIARQFRPRLKVLFITGYAENATARAGFLQPGMDILAKPFTLEALGTKVREMLRA</sequence>
<evidence type="ECO:0000259" key="9">
    <source>
        <dbReference type="PROSITE" id="PS50110"/>
    </source>
</evidence>
<dbReference type="InterPro" id="IPR001789">
    <property type="entry name" value="Sig_transdc_resp-reg_receiver"/>
</dbReference>
<evidence type="ECO:0000256" key="4">
    <source>
        <dbReference type="ARBA" id="ARBA00022679"/>
    </source>
</evidence>
<evidence type="ECO:0000256" key="3">
    <source>
        <dbReference type="ARBA" id="ARBA00022553"/>
    </source>
</evidence>
<dbReference type="SMART" id="SM00448">
    <property type="entry name" value="REC"/>
    <property type="match status" value="1"/>
</dbReference>
<keyword evidence="4" id="KW-0808">Transferase</keyword>
<dbReference type="SMART" id="SM00388">
    <property type="entry name" value="HisKA"/>
    <property type="match status" value="1"/>
</dbReference>
<dbReference type="PANTHER" id="PTHR43304:SF1">
    <property type="entry name" value="PAC DOMAIN-CONTAINING PROTEIN"/>
    <property type="match status" value="1"/>
</dbReference>
<dbReference type="Pfam" id="PF08448">
    <property type="entry name" value="PAS_4"/>
    <property type="match status" value="2"/>
</dbReference>
<dbReference type="NCBIfam" id="TIGR00229">
    <property type="entry name" value="sensory_box"/>
    <property type="match status" value="2"/>
</dbReference>
<feature type="coiled-coil region" evidence="7">
    <location>
        <begin position="291"/>
        <end position="318"/>
    </location>
</feature>
<feature type="domain" description="PAS" evidence="10">
    <location>
        <begin position="315"/>
        <end position="385"/>
    </location>
</feature>
<dbReference type="SUPFAM" id="SSF55785">
    <property type="entry name" value="PYP-like sensor domain (PAS domain)"/>
    <property type="match status" value="4"/>
</dbReference>
<dbReference type="PRINTS" id="PR00344">
    <property type="entry name" value="BCTRLSENSOR"/>
</dbReference>
<dbReference type="EC" id="2.7.13.3" evidence="2"/>
<evidence type="ECO:0000256" key="6">
    <source>
        <dbReference type="PROSITE-ProRule" id="PRU00169"/>
    </source>
</evidence>
<evidence type="ECO:0000256" key="7">
    <source>
        <dbReference type="SAM" id="Coils"/>
    </source>
</evidence>
<protein>
    <recommendedName>
        <fullName evidence="2">histidine kinase</fullName>
        <ecNumber evidence="2">2.7.13.3</ecNumber>
    </recommendedName>
</protein>
<dbReference type="InterPro" id="IPR036890">
    <property type="entry name" value="HATPase_C_sf"/>
</dbReference>
<dbReference type="PROSITE" id="PS50109">
    <property type="entry name" value="HIS_KIN"/>
    <property type="match status" value="1"/>
</dbReference>
<dbReference type="Pfam" id="PF00072">
    <property type="entry name" value="Response_reg"/>
    <property type="match status" value="1"/>
</dbReference>
<evidence type="ECO:0000313" key="13">
    <source>
        <dbReference type="Proteomes" id="UP000320516"/>
    </source>
</evidence>
<dbReference type="InterPro" id="IPR003594">
    <property type="entry name" value="HATPase_dom"/>
</dbReference>
<dbReference type="Proteomes" id="UP000320516">
    <property type="component" value="Unassembled WGS sequence"/>
</dbReference>
<dbReference type="EMBL" id="VITV01000005">
    <property type="protein sequence ID" value="TWB73085.1"/>
    <property type="molecule type" value="Genomic_DNA"/>
</dbReference>
<dbReference type="GO" id="GO:0000155">
    <property type="term" value="F:phosphorelay sensor kinase activity"/>
    <property type="evidence" value="ECO:0007669"/>
    <property type="project" value="InterPro"/>
</dbReference>
<dbReference type="AlphaFoldDB" id="A0A560JPP6"/>
<dbReference type="SUPFAM" id="SSF52172">
    <property type="entry name" value="CheY-like"/>
    <property type="match status" value="1"/>
</dbReference>
<dbReference type="CDD" id="cd00130">
    <property type="entry name" value="PAS"/>
    <property type="match status" value="2"/>
</dbReference>
<dbReference type="Gene3D" id="3.30.450.20">
    <property type="entry name" value="PAS domain"/>
    <property type="match status" value="4"/>
</dbReference>
<dbReference type="InterPro" id="IPR004358">
    <property type="entry name" value="Sig_transdc_His_kin-like_C"/>
</dbReference>
<dbReference type="PANTHER" id="PTHR43304">
    <property type="entry name" value="PHYTOCHROME-LIKE PROTEIN CPH1"/>
    <property type="match status" value="1"/>
</dbReference>
<keyword evidence="7" id="KW-0175">Coiled coil</keyword>
<dbReference type="SUPFAM" id="SSF47384">
    <property type="entry name" value="Homodimeric domain of signal transducing histidine kinase"/>
    <property type="match status" value="1"/>
</dbReference>
<dbReference type="InterPro" id="IPR011006">
    <property type="entry name" value="CheY-like_superfamily"/>
</dbReference>
<dbReference type="Gene3D" id="3.30.565.10">
    <property type="entry name" value="Histidine kinase-like ATPase, C-terminal domain"/>
    <property type="match status" value="1"/>
</dbReference>